<accession>A0A6B1G1Q4</accession>
<gene>
    <name evidence="1" type="ORF">F4148_14215</name>
</gene>
<reference evidence="1" key="1">
    <citation type="submission" date="2019-09" db="EMBL/GenBank/DDBJ databases">
        <title>Characterisation of the sponge microbiome using genome-centric metagenomics.</title>
        <authorList>
            <person name="Engelberts J.P."/>
            <person name="Robbins S.J."/>
            <person name="De Goeij J.M."/>
            <person name="Aranda M."/>
            <person name="Bell S.C."/>
            <person name="Webster N.S."/>
        </authorList>
    </citation>
    <scope>NUCLEOTIDE SEQUENCE</scope>
    <source>
        <strain evidence="1">SB0675_bin_29</strain>
    </source>
</reference>
<dbReference type="AlphaFoldDB" id="A0A6B1G1Q4"/>
<name>A0A6B1G1Q4_9CHLR</name>
<proteinExistence type="predicted"/>
<protein>
    <submittedName>
        <fullName evidence="1">Uncharacterized protein</fullName>
    </submittedName>
</protein>
<sequence length="288" mass="32031">MTCTEITHPLDKVIAQFAGLNRVPADLPASFGPHDESGWYLARDLLTDEKILGEVLKSFGAFMKTDSPFLQAALLMHPYTNPVVSIAVHGLYAEGRVLDVSAENLAFRLDDAGDVAEHAFRSQRFAALSSDSAASHPDATPVADIESLITWMFDRMVEHHMRPFFSRVRAKTKLGLNVMWAALAGGCAEALMGLQRAGYFTIEEAITAKTALLELAPPPMHDRVSIYPLQSGNRRALFMRLEVCCQKYLHPDMGKCGYCALRPVPEQLDLQQFFFDRQVAELDSEKRT</sequence>
<dbReference type="EMBL" id="VYDA01000503">
    <property type="protein sequence ID" value="MYH62849.1"/>
    <property type="molecule type" value="Genomic_DNA"/>
</dbReference>
<organism evidence="1">
    <name type="scientific">Caldilineaceae bacterium SB0675_bin_29</name>
    <dbReference type="NCBI Taxonomy" id="2605266"/>
    <lineage>
        <taxon>Bacteria</taxon>
        <taxon>Bacillati</taxon>
        <taxon>Chloroflexota</taxon>
        <taxon>Caldilineae</taxon>
        <taxon>Caldilineales</taxon>
        <taxon>Caldilineaceae</taxon>
    </lineage>
</organism>
<evidence type="ECO:0000313" key="1">
    <source>
        <dbReference type="EMBL" id="MYH62849.1"/>
    </source>
</evidence>
<comment type="caution">
    <text evidence="1">The sequence shown here is derived from an EMBL/GenBank/DDBJ whole genome shotgun (WGS) entry which is preliminary data.</text>
</comment>